<dbReference type="Gene3D" id="3.40.50.1820">
    <property type="entry name" value="alpha/beta hydrolase"/>
    <property type="match status" value="1"/>
</dbReference>
<feature type="domain" description="Serine aminopeptidase S33" evidence="2">
    <location>
        <begin position="50"/>
        <end position="170"/>
    </location>
</feature>
<comment type="caution">
    <text evidence="3">The sequence shown here is derived from an EMBL/GenBank/DDBJ whole genome shotgun (WGS) entry which is preliminary data.</text>
</comment>
<evidence type="ECO:0000313" key="3">
    <source>
        <dbReference type="EMBL" id="GAA2133698.1"/>
    </source>
</evidence>
<dbReference type="Proteomes" id="UP001500102">
    <property type="component" value="Unassembled WGS sequence"/>
</dbReference>
<dbReference type="GO" id="GO:0016787">
    <property type="term" value="F:hydrolase activity"/>
    <property type="evidence" value="ECO:0007669"/>
    <property type="project" value="UniProtKB-KW"/>
</dbReference>
<keyword evidence="4" id="KW-1185">Reference proteome</keyword>
<dbReference type="InterPro" id="IPR029058">
    <property type="entry name" value="AB_hydrolase_fold"/>
</dbReference>
<organism evidence="3 4">
    <name type="scientific">Arthrobacter humicola</name>
    <dbReference type="NCBI Taxonomy" id="409291"/>
    <lineage>
        <taxon>Bacteria</taxon>
        <taxon>Bacillati</taxon>
        <taxon>Actinomycetota</taxon>
        <taxon>Actinomycetes</taxon>
        <taxon>Micrococcales</taxon>
        <taxon>Micrococcaceae</taxon>
        <taxon>Arthrobacter</taxon>
    </lineage>
</organism>
<evidence type="ECO:0000256" key="1">
    <source>
        <dbReference type="ARBA" id="ARBA00008645"/>
    </source>
</evidence>
<dbReference type="InterPro" id="IPR050261">
    <property type="entry name" value="FrsA_esterase"/>
</dbReference>
<gene>
    <name evidence="3" type="ORF">GCM10009825_16890</name>
</gene>
<evidence type="ECO:0000313" key="4">
    <source>
        <dbReference type="Proteomes" id="UP001500102"/>
    </source>
</evidence>
<accession>A0ABN2YXB6</accession>
<dbReference type="EMBL" id="BAAAQB010000025">
    <property type="protein sequence ID" value="GAA2133698.1"/>
    <property type="molecule type" value="Genomic_DNA"/>
</dbReference>
<evidence type="ECO:0000259" key="2">
    <source>
        <dbReference type="Pfam" id="PF12146"/>
    </source>
</evidence>
<comment type="similarity">
    <text evidence="1">Belongs to the AB hydrolase superfamily.</text>
</comment>
<dbReference type="Pfam" id="PF12146">
    <property type="entry name" value="Hydrolase_4"/>
    <property type="match status" value="1"/>
</dbReference>
<protein>
    <submittedName>
        <fullName evidence="3">Alpha/beta fold hydrolase</fullName>
    </submittedName>
</protein>
<keyword evidence="3" id="KW-0378">Hydrolase</keyword>
<dbReference type="InterPro" id="IPR022742">
    <property type="entry name" value="Hydrolase_4"/>
</dbReference>
<proteinExistence type="inferred from homology"/>
<dbReference type="SUPFAM" id="SSF53474">
    <property type="entry name" value="alpha/beta-Hydrolases"/>
    <property type="match status" value="1"/>
</dbReference>
<name>A0ABN2YXB6_9MICC</name>
<dbReference type="PANTHER" id="PTHR22946">
    <property type="entry name" value="DIENELACTONE HYDROLASE DOMAIN-CONTAINING PROTEIN-RELATED"/>
    <property type="match status" value="1"/>
</dbReference>
<sequence length="271" mass="28689">MGGGAVVVFGAHTKGDTVSRSEKVSFQGSTGELLSGVVDLPEGPVKGWGVFSHGFTLGKDSPSASRMCKALADNGVGMLRFDNLGLGESAGMWSEGSFSHKVADTVKAAEFMRDSGRRVSLLVGHSFGGAAVLSAARQIPELKAVATVGAPFSPKHVAHVFDAALDRILEEGSAEVDLGGKRVEIRRHFVEDLENADLTDCIRQLHKPLMVLHSPTDNTVGIENASTIFRTARHPRSFVSLEGSDHLLTGKGQAARAAKIISAWADQYLDA</sequence>
<reference evidence="3 4" key="1">
    <citation type="journal article" date="2019" name="Int. J. Syst. Evol. Microbiol.">
        <title>The Global Catalogue of Microorganisms (GCM) 10K type strain sequencing project: providing services to taxonomists for standard genome sequencing and annotation.</title>
        <authorList>
            <consortium name="The Broad Institute Genomics Platform"/>
            <consortium name="The Broad Institute Genome Sequencing Center for Infectious Disease"/>
            <person name="Wu L."/>
            <person name="Ma J."/>
        </authorList>
    </citation>
    <scope>NUCLEOTIDE SEQUENCE [LARGE SCALE GENOMIC DNA]</scope>
    <source>
        <strain evidence="3 4">JCM 15921</strain>
    </source>
</reference>